<sequence>MGGGESADRAVTSRQWHPRAPLFCLELGPVTKCGKYRSITVHRALSGRVWNPSGREYVTLATAFFKQWDRTCVVED</sequence>
<dbReference type="Proteomes" id="UP000838756">
    <property type="component" value="Unassembled WGS sequence"/>
</dbReference>
<accession>A0A8S4QQJ0</accession>
<protein>
    <submittedName>
        <fullName evidence="1">Jg23105 protein</fullName>
    </submittedName>
</protein>
<dbReference type="AlphaFoldDB" id="A0A8S4QQJ0"/>
<proteinExistence type="predicted"/>
<keyword evidence="2" id="KW-1185">Reference proteome</keyword>
<dbReference type="EMBL" id="CAKXAJ010014033">
    <property type="protein sequence ID" value="CAH2216102.1"/>
    <property type="molecule type" value="Genomic_DNA"/>
</dbReference>
<gene>
    <name evidence="1" type="primary">jg23105</name>
    <name evidence="1" type="ORF">PAEG_LOCUS4171</name>
</gene>
<evidence type="ECO:0000313" key="2">
    <source>
        <dbReference type="Proteomes" id="UP000838756"/>
    </source>
</evidence>
<reference evidence="1" key="1">
    <citation type="submission" date="2022-03" db="EMBL/GenBank/DDBJ databases">
        <authorList>
            <person name="Lindestad O."/>
        </authorList>
    </citation>
    <scope>NUCLEOTIDE SEQUENCE</scope>
</reference>
<evidence type="ECO:0000313" key="1">
    <source>
        <dbReference type="EMBL" id="CAH2216102.1"/>
    </source>
</evidence>
<name>A0A8S4QQJ0_9NEOP</name>
<organism evidence="1 2">
    <name type="scientific">Pararge aegeria aegeria</name>
    <dbReference type="NCBI Taxonomy" id="348720"/>
    <lineage>
        <taxon>Eukaryota</taxon>
        <taxon>Metazoa</taxon>
        <taxon>Ecdysozoa</taxon>
        <taxon>Arthropoda</taxon>
        <taxon>Hexapoda</taxon>
        <taxon>Insecta</taxon>
        <taxon>Pterygota</taxon>
        <taxon>Neoptera</taxon>
        <taxon>Endopterygota</taxon>
        <taxon>Lepidoptera</taxon>
        <taxon>Glossata</taxon>
        <taxon>Ditrysia</taxon>
        <taxon>Papilionoidea</taxon>
        <taxon>Nymphalidae</taxon>
        <taxon>Satyrinae</taxon>
        <taxon>Satyrini</taxon>
        <taxon>Parargina</taxon>
        <taxon>Pararge</taxon>
    </lineage>
</organism>
<comment type="caution">
    <text evidence="1">The sequence shown here is derived from an EMBL/GenBank/DDBJ whole genome shotgun (WGS) entry which is preliminary data.</text>
</comment>